<dbReference type="OrthoDB" id="3646058at2759"/>
<name>A0A6A6FJR2_9PEZI</name>
<gene>
    <name evidence="3" type="ORF">CERZMDRAFT_96502</name>
</gene>
<accession>A0A6A6FJR2</accession>
<evidence type="ECO:0000256" key="1">
    <source>
        <dbReference type="SAM" id="MobiDB-lite"/>
    </source>
</evidence>
<keyword evidence="4" id="KW-1185">Reference proteome</keyword>
<evidence type="ECO:0000256" key="2">
    <source>
        <dbReference type="SAM" id="SignalP"/>
    </source>
</evidence>
<keyword evidence="2" id="KW-0732">Signal</keyword>
<feature type="compositionally biased region" description="Polar residues" evidence="1">
    <location>
        <begin position="278"/>
        <end position="298"/>
    </location>
</feature>
<dbReference type="AlphaFoldDB" id="A0A6A6FJR2"/>
<dbReference type="Proteomes" id="UP000799539">
    <property type="component" value="Unassembled WGS sequence"/>
</dbReference>
<dbReference type="EMBL" id="ML992670">
    <property type="protein sequence ID" value="KAF2213672.1"/>
    <property type="molecule type" value="Genomic_DNA"/>
</dbReference>
<feature type="region of interest" description="Disordered" evidence="1">
    <location>
        <begin position="81"/>
        <end position="119"/>
    </location>
</feature>
<feature type="compositionally biased region" description="Low complexity" evidence="1">
    <location>
        <begin position="93"/>
        <end position="102"/>
    </location>
</feature>
<feature type="signal peptide" evidence="2">
    <location>
        <begin position="1"/>
        <end position="21"/>
    </location>
</feature>
<proteinExistence type="predicted"/>
<protein>
    <submittedName>
        <fullName evidence="3">Uncharacterized protein</fullName>
    </submittedName>
</protein>
<evidence type="ECO:0000313" key="3">
    <source>
        <dbReference type="EMBL" id="KAF2213672.1"/>
    </source>
</evidence>
<organism evidence="3 4">
    <name type="scientific">Cercospora zeae-maydis SCOH1-5</name>
    <dbReference type="NCBI Taxonomy" id="717836"/>
    <lineage>
        <taxon>Eukaryota</taxon>
        <taxon>Fungi</taxon>
        <taxon>Dikarya</taxon>
        <taxon>Ascomycota</taxon>
        <taxon>Pezizomycotina</taxon>
        <taxon>Dothideomycetes</taxon>
        <taxon>Dothideomycetidae</taxon>
        <taxon>Mycosphaerellales</taxon>
        <taxon>Mycosphaerellaceae</taxon>
        <taxon>Cercospora</taxon>
    </lineage>
</organism>
<sequence>MLMNSCIAAAVLAFGAAQTGASPIAVPPPEILAENNIPFHGFDPSKWTASYPMEKREAEAQWGTANPDGSVPSSFMQAVNKWQQSKSGKDNHNNNNNNGPPNFWERDASVAANPDGTLPPNSIEALSRWESLYGFPGEKRGAVPPFGAWPGKSRPEQSQRKIKNWKAQVGHPVKAKRAADQELSVPKNPIFLTPLNGEPRPLMIQRREAEAEAGAEAEAQVFSGLPSASYFKHWQEALSKNNHMTNDKNDKRQWNAGPPPPQNNYISIPASSWAAAMKQQSSDKGGQRGSSSNKDFGQ</sequence>
<feature type="chain" id="PRO_5025560028" evidence="2">
    <location>
        <begin position="22"/>
        <end position="298"/>
    </location>
</feature>
<evidence type="ECO:0000313" key="4">
    <source>
        <dbReference type="Proteomes" id="UP000799539"/>
    </source>
</evidence>
<reference evidence="3" key="1">
    <citation type="journal article" date="2020" name="Stud. Mycol.">
        <title>101 Dothideomycetes genomes: a test case for predicting lifestyles and emergence of pathogens.</title>
        <authorList>
            <person name="Haridas S."/>
            <person name="Albert R."/>
            <person name="Binder M."/>
            <person name="Bloem J."/>
            <person name="Labutti K."/>
            <person name="Salamov A."/>
            <person name="Andreopoulos B."/>
            <person name="Baker S."/>
            <person name="Barry K."/>
            <person name="Bills G."/>
            <person name="Bluhm B."/>
            <person name="Cannon C."/>
            <person name="Castanera R."/>
            <person name="Culley D."/>
            <person name="Daum C."/>
            <person name="Ezra D."/>
            <person name="Gonzalez J."/>
            <person name="Henrissat B."/>
            <person name="Kuo A."/>
            <person name="Liang C."/>
            <person name="Lipzen A."/>
            <person name="Lutzoni F."/>
            <person name="Magnuson J."/>
            <person name="Mondo S."/>
            <person name="Nolan M."/>
            <person name="Ohm R."/>
            <person name="Pangilinan J."/>
            <person name="Park H.-J."/>
            <person name="Ramirez L."/>
            <person name="Alfaro M."/>
            <person name="Sun H."/>
            <person name="Tritt A."/>
            <person name="Yoshinaga Y."/>
            <person name="Zwiers L.-H."/>
            <person name="Turgeon B."/>
            <person name="Goodwin S."/>
            <person name="Spatafora J."/>
            <person name="Crous P."/>
            <person name="Grigoriev I."/>
        </authorList>
    </citation>
    <scope>NUCLEOTIDE SEQUENCE</scope>
    <source>
        <strain evidence="3">SCOH1-5</strain>
    </source>
</reference>
<feature type="region of interest" description="Disordered" evidence="1">
    <location>
        <begin position="239"/>
        <end position="298"/>
    </location>
</feature>